<dbReference type="InterPro" id="IPR010432">
    <property type="entry name" value="RDD"/>
</dbReference>
<dbReference type="RefSeq" id="WP_321562622.1">
    <property type="nucleotide sequence ID" value="NZ_CP139558.1"/>
</dbReference>
<keyword evidence="8" id="KW-1185">Reference proteome</keyword>
<evidence type="ECO:0000313" key="8">
    <source>
        <dbReference type="Proteomes" id="UP001324380"/>
    </source>
</evidence>
<protein>
    <submittedName>
        <fullName evidence="7">RDD family protein</fullName>
    </submittedName>
</protein>
<name>A0ABZ0TL99_9SPHI</name>
<feature type="domain" description="RDD" evidence="6">
    <location>
        <begin position="19"/>
        <end position="142"/>
    </location>
</feature>
<evidence type="ECO:0000313" key="7">
    <source>
        <dbReference type="EMBL" id="WPU93486.1"/>
    </source>
</evidence>
<dbReference type="EMBL" id="CP139558">
    <property type="protein sequence ID" value="WPU93486.1"/>
    <property type="molecule type" value="Genomic_DNA"/>
</dbReference>
<evidence type="ECO:0000256" key="4">
    <source>
        <dbReference type="ARBA" id="ARBA00023136"/>
    </source>
</evidence>
<keyword evidence="2 5" id="KW-0812">Transmembrane</keyword>
<gene>
    <name evidence="7" type="ORF">SNE25_29655</name>
</gene>
<evidence type="ECO:0000256" key="3">
    <source>
        <dbReference type="ARBA" id="ARBA00022989"/>
    </source>
</evidence>
<dbReference type="PANTHER" id="PTHR38480:SF1">
    <property type="entry name" value="SLR0254 PROTEIN"/>
    <property type="match status" value="1"/>
</dbReference>
<evidence type="ECO:0000259" key="6">
    <source>
        <dbReference type="Pfam" id="PF06271"/>
    </source>
</evidence>
<organism evidence="7 8">
    <name type="scientific">Mucilaginibacter sabulilitoris</name>
    <dbReference type="NCBI Taxonomy" id="1173583"/>
    <lineage>
        <taxon>Bacteria</taxon>
        <taxon>Pseudomonadati</taxon>
        <taxon>Bacteroidota</taxon>
        <taxon>Sphingobacteriia</taxon>
        <taxon>Sphingobacteriales</taxon>
        <taxon>Sphingobacteriaceae</taxon>
        <taxon>Mucilaginibacter</taxon>
    </lineage>
</organism>
<feature type="transmembrane region" description="Helical" evidence="5">
    <location>
        <begin position="53"/>
        <end position="72"/>
    </location>
</feature>
<accession>A0ABZ0TL99</accession>
<reference evidence="7 8" key="1">
    <citation type="submission" date="2023-11" db="EMBL/GenBank/DDBJ databases">
        <title>Analysis of the Genomes of Mucilaginibacter gossypii cycad 4 and M. sabulilitoris SNA2: microbes with the potential for plant growth promotion.</title>
        <authorList>
            <person name="Hirsch A.M."/>
            <person name="Humm E."/>
            <person name="Rubbi M."/>
            <person name="Del Vecchio G."/>
            <person name="Ha S.M."/>
            <person name="Pellegrini M."/>
            <person name="Gunsalus R.P."/>
        </authorList>
    </citation>
    <scope>NUCLEOTIDE SEQUENCE [LARGE SCALE GENOMIC DNA]</scope>
    <source>
        <strain evidence="7 8">SNA2</strain>
    </source>
</reference>
<evidence type="ECO:0000256" key="1">
    <source>
        <dbReference type="ARBA" id="ARBA00004141"/>
    </source>
</evidence>
<keyword evidence="4 5" id="KW-0472">Membrane</keyword>
<feature type="transmembrane region" description="Helical" evidence="5">
    <location>
        <begin position="29"/>
        <end position="47"/>
    </location>
</feature>
<evidence type="ECO:0000256" key="2">
    <source>
        <dbReference type="ARBA" id="ARBA00022692"/>
    </source>
</evidence>
<dbReference type="Pfam" id="PF06271">
    <property type="entry name" value="RDD"/>
    <property type="match status" value="1"/>
</dbReference>
<evidence type="ECO:0000256" key="5">
    <source>
        <dbReference type="SAM" id="Phobius"/>
    </source>
</evidence>
<sequence length="242" mass="27044">MQTIKVHTTQNIDIDYEIAGLGERIVAKLLDYLVFVPLWIIGFVLAANRVGDVGVSAYFIIVAVIFVFYDLICEQFLNGQSIGKRISKIKVISLNGNRPTFGQYLLRWLLRLIDFGITGGLAALVSAIVTENGQRIGDIAAGTAMIRTQPRTKMDNLVFRPSDDSYIPVFKEVNQLNDQDVALIAEVIQNYTRTGNNMLVFNMAQRTKEHLGIASPRDMNDMVFLQTIVKDYSHISAQAESL</sequence>
<dbReference type="Proteomes" id="UP001324380">
    <property type="component" value="Chromosome"/>
</dbReference>
<feature type="transmembrane region" description="Helical" evidence="5">
    <location>
        <begin position="108"/>
        <end position="129"/>
    </location>
</feature>
<dbReference type="PANTHER" id="PTHR38480">
    <property type="entry name" value="SLR0254 PROTEIN"/>
    <property type="match status" value="1"/>
</dbReference>
<keyword evidence="3 5" id="KW-1133">Transmembrane helix</keyword>
<comment type="subcellular location">
    <subcellularLocation>
        <location evidence="1">Membrane</location>
        <topology evidence="1">Multi-pass membrane protein</topology>
    </subcellularLocation>
</comment>
<proteinExistence type="predicted"/>